<keyword evidence="1" id="KW-0732">Signal</keyword>
<dbReference type="Proteomes" id="UP001629432">
    <property type="component" value="Unassembled WGS sequence"/>
</dbReference>
<dbReference type="EMBL" id="JAQQCF010000039">
    <property type="protein sequence ID" value="MFM0641374.1"/>
    <property type="molecule type" value="Genomic_DNA"/>
</dbReference>
<evidence type="ECO:0000313" key="2">
    <source>
        <dbReference type="EMBL" id="MFM0641374.1"/>
    </source>
</evidence>
<evidence type="ECO:0000313" key="3">
    <source>
        <dbReference type="Proteomes" id="UP001629432"/>
    </source>
</evidence>
<sequence>MTTRRLFLRTSALSLIGITYQVAKATPPSPKITATSPRGYALTNGATALRRDDGAWVFWVRIINFDDPNSDIAASLQVATDKGFSQIIDVLPIILTKTKSFIAQTTYVPKAGNTQLYYRYVVGSSPSAAPSVSSLVNSIAPWNTESKVE</sequence>
<gene>
    <name evidence="2" type="ORF">PQQ63_32245</name>
</gene>
<evidence type="ECO:0000256" key="1">
    <source>
        <dbReference type="SAM" id="SignalP"/>
    </source>
</evidence>
<dbReference type="RefSeq" id="WP_408339960.1">
    <property type="nucleotide sequence ID" value="NZ_JAQQCF010000039.1"/>
</dbReference>
<protein>
    <submittedName>
        <fullName evidence="2">Uncharacterized protein</fullName>
    </submittedName>
</protein>
<keyword evidence="3" id="KW-1185">Reference proteome</keyword>
<organism evidence="2 3">
    <name type="scientific">Paraburkholderia metrosideri</name>
    <dbReference type="NCBI Taxonomy" id="580937"/>
    <lineage>
        <taxon>Bacteria</taxon>
        <taxon>Pseudomonadati</taxon>
        <taxon>Pseudomonadota</taxon>
        <taxon>Betaproteobacteria</taxon>
        <taxon>Burkholderiales</taxon>
        <taxon>Burkholderiaceae</taxon>
        <taxon>Paraburkholderia</taxon>
    </lineage>
</organism>
<feature type="chain" id="PRO_5045341835" evidence="1">
    <location>
        <begin position="26"/>
        <end position="149"/>
    </location>
</feature>
<accession>A0ABW9E387</accession>
<name>A0ABW9E387_9BURK</name>
<comment type="caution">
    <text evidence="2">The sequence shown here is derived from an EMBL/GenBank/DDBJ whole genome shotgun (WGS) entry which is preliminary data.</text>
</comment>
<reference evidence="2 3" key="1">
    <citation type="journal article" date="2024" name="Chem. Sci.">
        <title>Discovery of megapolipeptins by genome mining of a Burkholderiales bacteria collection.</title>
        <authorList>
            <person name="Paulo B.S."/>
            <person name="Recchia M.J.J."/>
            <person name="Lee S."/>
            <person name="Fergusson C.H."/>
            <person name="Romanowski S.B."/>
            <person name="Hernandez A."/>
            <person name="Krull N."/>
            <person name="Liu D.Y."/>
            <person name="Cavanagh H."/>
            <person name="Bos A."/>
            <person name="Gray C.A."/>
            <person name="Murphy B.T."/>
            <person name="Linington R.G."/>
            <person name="Eustaquio A.S."/>
        </authorList>
    </citation>
    <scope>NUCLEOTIDE SEQUENCE [LARGE SCALE GENOMIC DNA]</scope>
    <source>
        <strain evidence="2 3">RL17-338-BIC-A</strain>
    </source>
</reference>
<feature type="signal peptide" evidence="1">
    <location>
        <begin position="1"/>
        <end position="25"/>
    </location>
</feature>
<proteinExistence type="predicted"/>